<dbReference type="InterPro" id="IPR038590">
    <property type="entry name" value="YaeQ_sf"/>
</dbReference>
<gene>
    <name evidence="1" type="ORF">U5822_04050</name>
</gene>
<sequence>MALKATIFKATLNIADMDRHYYADHHLTLARHPSETDERMMIRLLAFALNADEHLEFTKGLSTDDEPELWQKSLSDEIELWIELGLPEESRLRKACNRAKKVVLYTYGGRAVPVWWDKHHHKLSRFDNLTVINLPQEATEALAELAQRSMHVQVTIQDGEVSISNQDDLVSITPQRRYPE</sequence>
<dbReference type="SUPFAM" id="SSF52980">
    <property type="entry name" value="Restriction endonuclease-like"/>
    <property type="match status" value="1"/>
</dbReference>
<dbReference type="SMART" id="SM01322">
    <property type="entry name" value="YaeQ"/>
    <property type="match status" value="1"/>
</dbReference>
<name>A0ABU5NVI5_9GAMM</name>
<proteinExistence type="predicted"/>
<organism evidence="1 2">
    <name type="scientific">Marinobacter qingdaonensis</name>
    <dbReference type="NCBI Taxonomy" id="3108486"/>
    <lineage>
        <taxon>Bacteria</taxon>
        <taxon>Pseudomonadati</taxon>
        <taxon>Pseudomonadota</taxon>
        <taxon>Gammaproteobacteria</taxon>
        <taxon>Pseudomonadales</taxon>
        <taxon>Marinobacteraceae</taxon>
        <taxon>Marinobacter</taxon>
    </lineage>
</organism>
<dbReference type="RefSeq" id="WP_322854344.1">
    <property type="nucleotide sequence ID" value="NZ_JAYDCJ010000003.1"/>
</dbReference>
<dbReference type="InterPro" id="IPR009822">
    <property type="entry name" value="YaeQ"/>
</dbReference>
<dbReference type="Gene3D" id="3.10.640.10">
    <property type="entry name" value="Restriction endonuclease-like alpha-beta roll domain"/>
    <property type="match status" value="1"/>
</dbReference>
<dbReference type="PIRSF" id="PIRSF011484">
    <property type="entry name" value="YaeQ"/>
    <property type="match status" value="1"/>
</dbReference>
<evidence type="ECO:0000313" key="1">
    <source>
        <dbReference type="EMBL" id="MEA1079824.1"/>
    </source>
</evidence>
<dbReference type="PANTHER" id="PTHR38784:SF1">
    <property type="entry name" value="SUCROSE PHOSPHORYLASE"/>
    <property type="match status" value="1"/>
</dbReference>
<evidence type="ECO:0000313" key="2">
    <source>
        <dbReference type="Proteomes" id="UP001305746"/>
    </source>
</evidence>
<keyword evidence="2" id="KW-1185">Reference proteome</keyword>
<reference evidence="1 2" key="1">
    <citation type="submission" date="2023-12" db="EMBL/GenBank/DDBJ databases">
        <title>Marinobacter qingdaonensis sp. nov., isolated from the intertidal sediment of Qingdao, PR China.</title>
        <authorList>
            <person name="Li Y."/>
        </authorList>
    </citation>
    <scope>NUCLEOTIDE SEQUENCE [LARGE SCALE GENOMIC DNA]</scope>
    <source>
        <strain evidence="1 2">ASW11-75</strain>
    </source>
</reference>
<accession>A0ABU5NVI5</accession>
<dbReference type="EMBL" id="JAYDCJ010000003">
    <property type="protein sequence ID" value="MEA1079824.1"/>
    <property type="molecule type" value="Genomic_DNA"/>
</dbReference>
<comment type="caution">
    <text evidence="1">The sequence shown here is derived from an EMBL/GenBank/DDBJ whole genome shotgun (WGS) entry which is preliminary data.</text>
</comment>
<dbReference type="Proteomes" id="UP001305746">
    <property type="component" value="Unassembled WGS sequence"/>
</dbReference>
<dbReference type="Pfam" id="PF07152">
    <property type="entry name" value="YaeQ"/>
    <property type="match status" value="1"/>
</dbReference>
<protein>
    <submittedName>
        <fullName evidence="1">YaeQ family protein</fullName>
    </submittedName>
</protein>
<dbReference type="CDD" id="cd22368">
    <property type="entry name" value="YaeQ-like"/>
    <property type="match status" value="1"/>
</dbReference>
<dbReference type="PANTHER" id="PTHR38784">
    <property type="entry name" value="SUCROSE PHOSPHORYLASE"/>
    <property type="match status" value="1"/>
</dbReference>
<dbReference type="InterPro" id="IPR011335">
    <property type="entry name" value="Restrct_endonuc-II-like"/>
</dbReference>